<dbReference type="InterPro" id="IPR029066">
    <property type="entry name" value="PLP-binding_barrel"/>
</dbReference>
<protein>
    <recommendedName>
        <fullName evidence="1">Alanine racemase N-terminal domain-containing protein</fullName>
    </recommendedName>
</protein>
<dbReference type="AlphaFoldDB" id="A0A2U2CH23"/>
<dbReference type="InterPro" id="IPR001608">
    <property type="entry name" value="Ala_racemase_N"/>
</dbReference>
<dbReference type="SUPFAM" id="SSF51419">
    <property type="entry name" value="PLP-binding barrel"/>
    <property type="match status" value="1"/>
</dbReference>
<feature type="domain" description="Alanine racemase N-terminal" evidence="1">
    <location>
        <begin position="2"/>
        <end position="80"/>
    </location>
</feature>
<dbReference type="Gene3D" id="3.20.20.10">
    <property type="entry name" value="Alanine racemase"/>
    <property type="match status" value="1"/>
</dbReference>
<dbReference type="Pfam" id="PF01168">
    <property type="entry name" value="Ala_racemase_N"/>
    <property type="match status" value="1"/>
</dbReference>
<dbReference type="OrthoDB" id="9813814at2"/>
<organism evidence="2 3">
    <name type="scientific">Pararhodobacter marinus</name>
    <dbReference type="NCBI Taxonomy" id="2184063"/>
    <lineage>
        <taxon>Bacteria</taxon>
        <taxon>Pseudomonadati</taxon>
        <taxon>Pseudomonadota</taxon>
        <taxon>Alphaproteobacteria</taxon>
        <taxon>Rhodobacterales</taxon>
        <taxon>Paracoccaceae</taxon>
        <taxon>Pararhodobacter</taxon>
    </lineage>
</organism>
<keyword evidence="3" id="KW-1185">Reference proteome</keyword>
<proteinExistence type="predicted"/>
<gene>
    <name evidence="2" type="ORF">C4N9_04805</name>
</gene>
<name>A0A2U2CH23_9RHOB</name>
<accession>A0A2U2CH23</accession>
<evidence type="ECO:0000313" key="3">
    <source>
        <dbReference type="Proteomes" id="UP000244940"/>
    </source>
</evidence>
<evidence type="ECO:0000259" key="1">
    <source>
        <dbReference type="Pfam" id="PF01168"/>
    </source>
</evidence>
<reference evidence="2 3" key="1">
    <citation type="submission" date="2018-05" db="EMBL/GenBank/DDBJ databases">
        <title>Pararhodobacter marina sp. nov., isolated from deep-sea water of the Indian Ocean.</title>
        <authorList>
            <person name="Lai Q.Sr."/>
            <person name="Liu X."/>
            <person name="Shao Z."/>
        </authorList>
    </citation>
    <scope>NUCLEOTIDE SEQUENCE [LARGE SCALE GENOMIC DNA]</scope>
    <source>
        <strain evidence="2 3">CIC4N-9</strain>
    </source>
</reference>
<dbReference type="Proteomes" id="UP000244940">
    <property type="component" value="Unassembled WGS sequence"/>
</dbReference>
<comment type="caution">
    <text evidence="2">The sequence shown here is derived from an EMBL/GenBank/DDBJ whole genome shotgun (WGS) entry which is preliminary data.</text>
</comment>
<evidence type="ECO:0000313" key="2">
    <source>
        <dbReference type="EMBL" id="PWE31074.1"/>
    </source>
</evidence>
<sequence>MALRGAWPEAQVLLFPSSIPPDLPALSRAGVLSSVHDRASIDALRAAAPDVRVLLKLDCGLHRYGFGDRGLEPVLSLIEAGRLPRARGCLQPIHPNARPHPVGLRPGGFRHRTGAVRPAVASRGPGHPLGAG</sequence>
<dbReference type="EMBL" id="QEYD01000002">
    <property type="protein sequence ID" value="PWE31074.1"/>
    <property type="molecule type" value="Genomic_DNA"/>
</dbReference>